<keyword evidence="2" id="KW-1185">Reference proteome</keyword>
<reference evidence="1" key="1">
    <citation type="journal article" date="2020" name="Stud. Mycol.">
        <title>101 Dothideomycetes genomes: a test case for predicting lifestyles and emergence of pathogens.</title>
        <authorList>
            <person name="Haridas S."/>
            <person name="Albert R."/>
            <person name="Binder M."/>
            <person name="Bloem J."/>
            <person name="Labutti K."/>
            <person name="Salamov A."/>
            <person name="Andreopoulos B."/>
            <person name="Baker S."/>
            <person name="Barry K."/>
            <person name="Bills G."/>
            <person name="Bluhm B."/>
            <person name="Cannon C."/>
            <person name="Castanera R."/>
            <person name="Culley D."/>
            <person name="Daum C."/>
            <person name="Ezra D."/>
            <person name="Gonzalez J."/>
            <person name="Henrissat B."/>
            <person name="Kuo A."/>
            <person name="Liang C."/>
            <person name="Lipzen A."/>
            <person name="Lutzoni F."/>
            <person name="Magnuson J."/>
            <person name="Mondo S."/>
            <person name="Nolan M."/>
            <person name="Ohm R."/>
            <person name="Pangilinan J."/>
            <person name="Park H.-J."/>
            <person name="Ramirez L."/>
            <person name="Alfaro M."/>
            <person name="Sun H."/>
            <person name="Tritt A."/>
            <person name="Yoshinaga Y."/>
            <person name="Zwiers L.-H."/>
            <person name="Turgeon B."/>
            <person name="Goodwin S."/>
            <person name="Spatafora J."/>
            <person name="Crous P."/>
            <person name="Grigoriev I."/>
        </authorList>
    </citation>
    <scope>NUCLEOTIDE SEQUENCE</scope>
    <source>
        <strain evidence="1">CBS 525.71</strain>
    </source>
</reference>
<evidence type="ECO:0000313" key="2">
    <source>
        <dbReference type="Proteomes" id="UP000799754"/>
    </source>
</evidence>
<proteinExistence type="predicted"/>
<dbReference type="Proteomes" id="UP000799754">
    <property type="component" value="Unassembled WGS sequence"/>
</dbReference>
<name>A0ACB6S9N3_9PLEO</name>
<evidence type="ECO:0000313" key="1">
    <source>
        <dbReference type="EMBL" id="KAF2630916.1"/>
    </source>
</evidence>
<comment type="caution">
    <text evidence="1">The sequence shown here is derived from an EMBL/GenBank/DDBJ whole genome shotgun (WGS) entry which is preliminary data.</text>
</comment>
<sequence>MALTSDGQKSITITVVLSVIATLFVLARVWMRAKKGFVGSDDWLLIVGVFLLYLQDVGAILLAVKGGEGKPFAELTMDEMTWLFKMFFWPELGYTITITLIKVSILISFRRIFGHIPWVRKSIWVIGSLCVAWGIAIFLTVVFQCNPVDKAWLPLKPGHCIELIPFLWGNSISNNILDWSILLLPIIPVWKLQMESKQKALVLCAFLLGSLACIASLVRACMTATIDLADISKSVFNASVWTYIEPCLGISSACLPFLANSLGQRLLNIVQVITSIGSRVGNLLSFHSNRSQTDHADTQISGYHHNMDGDEMVNMDGQSVNSKRDVAHSVREVV</sequence>
<protein>
    <submittedName>
        <fullName evidence="1">Uncharacterized protein</fullName>
    </submittedName>
</protein>
<gene>
    <name evidence="1" type="ORF">BU25DRAFT_252136</name>
</gene>
<dbReference type="EMBL" id="MU006706">
    <property type="protein sequence ID" value="KAF2630916.1"/>
    <property type="molecule type" value="Genomic_DNA"/>
</dbReference>
<accession>A0ACB6S9N3</accession>
<organism evidence="1 2">
    <name type="scientific">Macroventuria anomochaeta</name>
    <dbReference type="NCBI Taxonomy" id="301207"/>
    <lineage>
        <taxon>Eukaryota</taxon>
        <taxon>Fungi</taxon>
        <taxon>Dikarya</taxon>
        <taxon>Ascomycota</taxon>
        <taxon>Pezizomycotina</taxon>
        <taxon>Dothideomycetes</taxon>
        <taxon>Pleosporomycetidae</taxon>
        <taxon>Pleosporales</taxon>
        <taxon>Pleosporineae</taxon>
        <taxon>Didymellaceae</taxon>
        <taxon>Macroventuria</taxon>
    </lineage>
</organism>